<dbReference type="Proteomes" id="UP000643810">
    <property type="component" value="Unassembled WGS sequence"/>
</dbReference>
<sequence>MTTPMNPYAKKPIIRVDNKAMFATIRFPAPAEGESAPQYDVDTLENMLAQEGIVYGIDRNMLSSLCQEILFDTELIVAVGKEPMEGINGYYEYHFSQDFSKKPTIRPDGSADFLSIKVIEVVHEGDLIATYHPAVMGMPGMNVRGKEIEPRMMRDMPPIGGRGFHRSDDNLYYYADMDGKIVLKNNRINISPVYEIDQDADMSIGNIDFKGDVVIHGGVKNGIRIHATGSITVDGLVELCDLRAGQDIYLLSGVKGGERTTIHAEGAITAEFIEYAIVSCKGMLHADVLFNCLVNCDSKVITTAGKRSAIIGGYVTAVQGVSSLVIGNKFGTVTHVMVGIDEERIKEMSDLADKIRSLDANLAKIKQGIEDFELLAQKKGISYKEDPRRMQLLRIRIRDEAVVAEARVRFDELKALMEAGRGATVRVYDTVYSGVTVRIMDQYAQLTDFQKRVEFVKTMTGIRMDPLLDPVPDE</sequence>
<dbReference type="InterPro" id="IPR005646">
    <property type="entry name" value="FapA"/>
</dbReference>
<dbReference type="PANTHER" id="PTHR38032:SF1">
    <property type="entry name" value="RNA-BINDING PROTEIN KHPB N-TERMINAL DOMAIN-CONTAINING PROTEIN"/>
    <property type="match status" value="1"/>
</dbReference>
<feature type="domain" description="Flagellar Assembly Protein A N-terminal region" evidence="1">
    <location>
        <begin position="14"/>
        <end position="186"/>
    </location>
</feature>
<dbReference type="Pfam" id="PF03961">
    <property type="entry name" value="FapA"/>
    <property type="match status" value="1"/>
</dbReference>
<dbReference type="InterPro" id="IPR046865">
    <property type="entry name" value="FapA_b_solenoid"/>
</dbReference>
<name>A0ABR7GHP9_9FIRM</name>
<dbReference type="InterPro" id="IPR046866">
    <property type="entry name" value="FapA_N"/>
</dbReference>
<comment type="caution">
    <text evidence="2">The sequence shown here is derived from an EMBL/GenBank/DDBJ whole genome shotgun (WGS) entry which is preliminary data.</text>
</comment>
<dbReference type="PANTHER" id="PTHR38032">
    <property type="entry name" value="POLYMERASE-RELATED"/>
    <property type="match status" value="1"/>
</dbReference>
<dbReference type="RefSeq" id="WP_186854454.1">
    <property type="nucleotide sequence ID" value="NZ_JACOPG010000003.1"/>
</dbReference>
<organism evidence="2 3">
    <name type="scientific">Roseburia lenta</name>
    <dbReference type="NCBI Taxonomy" id="2763061"/>
    <lineage>
        <taxon>Bacteria</taxon>
        <taxon>Bacillati</taxon>
        <taxon>Bacillota</taxon>
        <taxon>Clostridia</taxon>
        <taxon>Lachnospirales</taxon>
        <taxon>Lachnospiraceae</taxon>
        <taxon>Roseburia</taxon>
    </lineage>
</organism>
<proteinExistence type="predicted"/>
<protein>
    <submittedName>
        <fullName evidence="2">DUF342 domain-containing protein</fullName>
    </submittedName>
</protein>
<reference evidence="2 3" key="1">
    <citation type="submission" date="2020-08" db="EMBL/GenBank/DDBJ databases">
        <title>Genome public.</title>
        <authorList>
            <person name="Liu C."/>
            <person name="Sun Q."/>
        </authorList>
    </citation>
    <scope>NUCLEOTIDE SEQUENCE [LARGE SCALE GENOMIC DNA]</scope>
    <source>
        <strain evidence="2 3">NSJ-9</strain>
    </source>
</reference>
<accession>A0ABR7GHP9</accession>
<evidence type="ECO:0000313" key="2">
    <source>
        <dbReference type="EMBL" id="MBC5686731.1"/>
    </source>
</evidence>
<evidence type="ECO:0000259" key="1">
    <source>
        <dbReference type="Pfam" id="PF20250"/>
    </source>
</evidence>
<gene>
    <name evidence="2" type="ORF">H8R94_08985</name>
</gene>
<dbReference type="EMBL" id="JACOPG010000003">
    <property type="protein sequence ID" value="MBC5686731.1"/>
    <property type="molecule type" value="Genomic_DNA"/>
</dbReference>
<evidence type="ECO:0000313" key="3">
    <source>
        <dbReference type="Proteomes" id="UP000643810"/>
    </source>
</evidence>
<dbReference type="Pfam" id="PF20250">
    <property type="entry name" value="FapA_N"/>
    <property type="match status" value="1"/>
</dbReference>
<keyword evidence="3" id="KW-1185">Reference proteome</keyword>